<dbReference type="AlphaFoldDB" id="A0A9P5PJL6"/>
<feature type="transmembrane region" description="Helical" evidence="1">
    <location>
        <begin position="44"/>
        <end position="64"/>
    </location>
</feature>
<keyword evidence="1" id="KW-1133">Transmembrane helix</keyword>
<feature type="transmembrane region" description="Helical" evidence="1">
    <location>
        <begin position="12"/>
        <end position="32"/>
    </location>
</feature>
<evidence type="ECO:0000313" key="2">
    <source>
        <dbReference type="EMBL" id="KAF9063250.1"/>
    </source>
</evidence>
<sequence length="129" mass="14881">MKSWISAVILRSILLYSLVTTLYIMGLVDLAFALGDEIQCPFPIYIWAANSFRGMLMTQVPFIVRYHFHLRTRRPLTPEDLMRRRHVPPPPKLYTEYVELSCKKSILQLVLPTYPLSISSIVDISGLNL</sequence>
<dbReference type="EMBL" id="JADNRY010000150">
    <property type="protein sequence ID" value="KAF9063250.1"/>
    <property type="molecule type" value="Genomic_DNA"/>
</dbReference>
<organism evidence="2 3">
    <name type="scientific">Rhodocollybia butyracea</name>
    <dbReference type="NCBI Taxonomy" id="206335"/>
    <lineage>
        <taxon>Eukaryota</taxon>
        <taxon>Fungi</taxon>
        <taxon>Dikarya</taxon>
        <taxon>Basidiomycota</taxon>
        <taxon>Agaricomycotina</taxon>
        <taxon>Agaricomycetes</taxon>
        <taxon>Agaricomycetidae</taxon>
        <taxon>Agaricales</taxon>
        <taxon>Marasmiineae</taxon>
        <taxon>Omphalotaceae</taxon>
        <taxon>Rhodocollybia</taxon>
    </lineage>
</organism>
<dbReference type="Proteomes" id="UP000772434">
    <property type="component" value="Unassembled WGS sequence"/>
</dbReference>
<proteinExistence type="predicted"/>
<keyword evidence="3" id="KW-1185">Reference proteome</keyword>
<evidence type="ECO:0000313" key="3">
    <source>
        <dbReference type="Proteomes" id="UP000772434"/>
    </source>
</evidence>
<evidence type="ECO:0000256" key="1">
    <source>
        <dbReference type="SAM" id="Phobius"/>
    </source>
</evidence>
<keyword evidence="1" id="KW-0472">Membrane</keyword>
<name>A0A9P5PJL6_9AGAR</name>
<keyword evidence="1" id="KW-0812">Transmembrane</keyword>
<gene>
    <name evidence="2" type="ORF">BDP27DRAFT_1335389</name>
</gene>
<accession>A0A9P5PJL6</accession>
<comment type="caution">
    <text evidence="2">The sequence shown here is derived from an EMBL/GenBank/DDBJ whole genome shotgun (WGS) entry which is preliminary data.</text>
</comment>
<reference evidence="2" key="1">
    <citation type="submission" date="2020-11" db="EMBL/GenBank/DDBJ databases">
        <authorList>
            <consortium name="DOE Joint Genome Institute"/>
            <person name="Ahrendt S."/>
            <person name="Riley R."/>
            <person name="Andreopoulos W."/>
            <person name="Labutti K."/>
            <person name="Pangilinan J."/>
            <person name="Ruiz-Duenas F.J."/>
            <person name="Barrasa J.M."/>
            <person name="Sanchez-Garcia M."/>
            <person name="Camarero S."/>
            <person name="Miyauchi S."/>
            <person name="Serrano A."/>
            <person name="Linde D."/>
            <person name="Babiker R."/>
            <person name="Drula E."/>
            <person name="Ayuso-Fernandez I."/>
            <person name="Pacheco R."/>
            <person name="Padilla G."/>
            <person name="Ferreira P."/>
            <person name="Barriuso J."/>
            <person name="Kellner H."/>
            <person name="Castanera R."/>
            <person name="Alfaro M."/>
            <person name="Ramirez L."/>
            <person name="Pisabarro A.G."/>
            <person name="Kuo A."/>
            <person name="Tritt A."/>
            <person name="Lipzen A."/>
            <person name="He G."/>
            <person name="Yan M."/>
            <person name="Ng V."/>
            <person name="Cullen D."/>
            <person name="Martin F."/>
            <person name="Rosso M.-N."/>
            <person name="Henrissat B."/>
            <person name="Hibbett D."/>
            <person name="Martinez A.T."/>
            <person name="Grigoriev I.V."/>
        </authorList>
    </citation>
    <scope>NUCLEOTIDE SEQUENCE</scope>
    <source>
        <strain evidence="2">AH 40177</strain>
    </source>
</reference>
<protein>
    <submittedName>
        <fullName evidence="2">Uncharacterized protein</fullName>
    </submittedName>
</protein>